<proteinExistence type="predicted"/>
<feature type="non-terminal residue" evidence="1">
    <location>
        <position position="85"/>
    </location>
</feature>
<feature type="non-terminal residue" evidence="1">
    <location>
        <position position="1"/>
    </location>
</feature>
<accession>A0ACD2ZWS6</accession>
<keyword evidence="2" id="KW-1185">Reference proteome</keyword>
<sequence length="85" mass="9736">DEIKEGWTSIIYAFFDLDPTLEEENGRKYIEFKCLGTKCRQTKRRYLDTMDSMSTGGLRKHVISCWGKEVLKCASAADDIAQAHD</sequence>
<protein>
    <submittedName>
        <fullName evidence="1">Uncharacterized protein</fullName>
    </submittedName>
</protein>
<dbReference type="EMBL" id="ML209820">
    <property type="protein sequence ID" value="TFK57953.1"/>
    <property type="molecule type" value="Genomic_DNA"/>
</dbReference>
<evidence type="ECO:0000313" key="2">
    <source>
        <dbReference type="Proteomes" id="UP000308600"/>
    </source>
</evidence>
<name>A0ACD2ZWS6_9AGAR</name>
<gene>
    <name evidence="1" type="ORF">BDN72DRAFT_753175</name>
</gene>
<evidence type="ECO:0000313" key="1">
    <source>
        <dbReference type="EMBL" id="TFK57953.1"/>
    </source>
</evidence>
<organism evidence="1 2">
    <name type="scientific">Pluteus cervinus</name>
    <dbReference type="NCBI Taxonomy" id="181527"/>
    <lineage>
        <taxon>Eukaryota</taxon>
        <taxon>Fungi</taxon>
        <taxon>Dikarya</taxon>
        <taxon>Basidiomycota</taxon>
        <taxon>Agaricomycotina</taxon>
        <taxon>Agaricomycetes</taxon>
        <taxon>Agaricomycetidae</taxon>
        <taxon>Agaricales</taxon>
        <taxon>Pluteineae</taxon>
        <taxon>Pluteaceae</taxon>
        <taxon>Pluteus</taxon>
    </lineage>
</organism>
<dbReference type="Proteomes" id="UP000308600">
    <property type="component" value="Unassembled WGS sequence"/>
</dbReference>
<reference evidence="1 2" key="1">
    <citation type="journal article" date="2019" name="Nat. Ecol. Evol.">
        <title>Megaphylogeny resolves global patterns of mushroom evolution.</title>
        <authorList>
            <person name="Varga T."/>
            <person name="Krizsan K."/>
            <person name="Foldi C."/>
            <person name="Dima B."/>
            <person name="Sanchez-Garcia M."/>
            <person name="Sanchez-Ramirez S."/>
            <person name="Szollosi G.J."/>
            <person name="Szarkandi J.G."/>
            <person name="Papp V."/>
            <person name="Albert L."/>
            <person name="Andreopoulos W."/>
            <person name="Angelini C."/>
            <person name="Antonin V."/>
            <person name="Barry K.W."/>
            <person name="Bougher N.L."/>
            <person name="Buchanan P."/>
            <person name="Buyck B."/>
            <person name="Bense V."/>
            <person name="Catcheside P."/>
            <person name="Chovatia M."/>
            <person name="Cooper J."/>
            <person name="Damon W."/>
            <person name="Desjardin D."/>
            <person name="Finy P."/>
            <person name="Geml J."/>
            <person name="Haridas S."/>
            <person name="Hughes K."/>
            <person name="Justo A."/>
            <person name="Karasinski D."/>
            <person name="Kautmanova I."/>
            <person name="Kiss B."/>
            <person name="Kocsube S."/>
            <person name="Kotiranta H."/>
            <person name="LaButti K.M."/>
            <person name="Lechner B.E."/>
            <person name="Liimatainen K."/>
            <person name="Lipzen A."/>
            <person name="Lukacs Z."/>
            <person name="Mihaltcheva S."/>
            <person name="Morgado L.N."/>
            <person name="Niskanen T."/>
            <person name="Noordeloos M.E."/>
            <person name="Ohm R.A."/>
            <person name="Ortiz-Santana B."/>
            <person name="Ovrebo C."/>
            <person name="Racz N."/>
            <person name="Riley R."/>
            <person name="Savchenko A."/>
            <person name="Shiryaev A."/>
            <person name="Soop K."/>
            <person name="Spirin V."/>
            <person name="Szebenyi C."/>
            <person name="Tomsovsky M."/>
            <person name="Tulloss R.E."/>
            <person name="Uehling J."/>
            <person name="Grigoriev I.V."/>
            <person name="Vagvolgyi C."/>
            <person name="Papp T."/>
            <person name="Martin F.M."/>
            <person name="Miettinen O."/>
            <person name="Hibbett D.S."/>
            <person name="Nagy L.G."/>
        </authorList>
    </citation>
    <scope>NUCLEOTIDE SEQUENCE [LARGE SCALE GENOMIC DNA]</scope>
    <source>
        <strain evidence="1 2">NL-1719</strain>
    </source>
</reference>